<organism evidence="1 2">
    <name type="scientific">Biostraticola tofi</name>
    <dbReference type="NCBI Taxonomy" id="466109"/>
    <lineage>
        <taxon>Bacteria</taxon>
        <taxon>Pseudomonadati</taxon>
        <taxon>Pseudomonadota</taxon>
        <taxon>Gammaproteobacteria</taxon>
        <taxon>Enterobacterales</taxon>
        <taxon>Bruguierivoracaceae</taxon>
        <taxon>Biostraticola</taxon>
    </lineage>
</organism>
<protein>
    <submittedName>
        <fullName evidence="1">Uncharacterized protein</fullName>
    </submittedName>
</protein>
<sequence length="310" mass="34859">MNEKPDMISLKERIGFVQKKVETLSALKDQSFADRLLFRSMDSHLSDLRAQQREIDNRHPLMDFMEIRLKGDLVDIGTIPLEILSLISGNLAGLVQKATHRISSGKDSQRVPNDLRNSLNMRLADLTPGSTRLGVTFSTGSGDLFDTVSSQAMKEIFSMLEASDEETFMAKVAEIGSNSTYSLKKIVDECEKNSLNFDMTWMGPLSGGRRTISLSSQEIHKLTSRLSLTQISKPWDESFSGELSLLSMYGKLEIVNKKERIKASYPIEMLTEIQKNHKVGEHVSVVASVTEIHNDKLGIMRRNYMIKSLK</sequence>
<evidence type="ECO:0000313" key="1">
    <source>
        <dbReference type="EMBL" id="TCW00427.1"/>
    </source>
</evidence>
<comment type="caution">
    <text evidence="1">The sequence shown here is derived from an EMBL/GenBank/DDBJ whole genome shotgun (WGS) entry which is preliminary data.</text>
</comment>
<name>A0A4R3Z5B0_9GAMM</name>
<proteinExistence type="predicted"/>
<accession>A0A4R3Z5B0</accession>
<dbReference type="AlphaFoldDB" id="A0A4R3Z5B0"/>
<keyword evidence="2" id="KW-1185">Reference proteome</keyword>
<dbReference type="RefSeq" id="WP_131863983.1">
    <property type="nucleotide sequence ID" value="NZ_SMCR01000001.1"/>
</dbReference>
<dbReference type="OrthoDB" id="6638279at2"/>
<dbReference type="EMBL" id="SMCR01000001">
    <property type="protein sequence ID" value="TCW00427.1"/>
    <property type="molecule type" value="Genomic_DNA"/>
</dbReference>
<evidence type="ECO:0000313" key="2">
    <source>
        <dbReference type="Proteomes" id="UP000295719"/>
    </source>
</evidence>
<gene>
    <name evidence="1" type="ORF">EDC52_101777</name>
</gene>
<reference evidence="1 2" key="1">
    <citation type="submission" date="2019-03" db="EMBL/GenBank/DDBJ databases">
        <title>Genomic Encyclopedia of Type Strains, Phase IV (KMG-IV): sequencing the most valuable type-strain genomes for metagenomic binning, comparative biology and taxonomic classification.</title>
        <authorList>
            <person name="Goeker M."/>
        </authorList>
    </citation>
    <scope>NUCLEOTIDE SEQUENCE [LARGE SCALE GENOMIC DNA]</scope>
    <source>
        <strain evidence="1 2">DSM 19580</strain>
    </source>
</reference>
<dbReference type="Proteomes" id="UP000295719">
    <property type="component" value="Unassembled WGS sequence"/>
</dbReference>